<dbReference type="EMBL" id="VEVO01000002">
    <property type="protein sequence ID" value="KAF0046092.1"/>
    <property type="molecule type" value="Genomic_DNA"/>
</dbReference>
<organism evidence="1 2">
    <name type="scientific">Scophthalmus maximus</name>
    <name type="common">Turbot</name>
    <name type="synonym">Psetta maxima</name>
    <dbReference type="NCBI Taxonomy" id="52904"/>
    <lineage>
        <taxon>Eukaryota</taxon>
        <taxon>Metazoa</taxon>
        <taxon>Chordata</taxon>
        <taxon>Craniata</taxon>
        <taxon>Vertebrata</taxon>
        <taxon>Euteleostomi</taxon>
        <taxon>Actinopterygii</taxon>
        <taxon>Neopterygii</taxon>
        <taxon>Teleostei</taxon>
        <taxon>Neoteleostei</taxon>
        <taxon>Acanthomorphata</taxon>
        <taxon>Carangaria</taxon>
        <taxon>Pleuronectiformes</taxon>
        <taxon>Pleuronectoidei</taxon>
        <taxon>Scophthalmidae</taxon>
        <taxon>Scophthalmus</taxon>
    </lineage>
</organism>
<gene>
    <name evidence="1" type="ORF">F2P81_002621</name>
</gene>
<comment type="caution">
    <text evidence="1">The sequence shown here is derived from an EMBL/GenBank/DDBJ whole genome shotgun (WGS) entry which is preliminary data.</text>
</comment>
<proteinExistence type="predicted"/>
<name>A0A6A4TVM5_SCOMX</name>
<dbReference type="AlphaFoldDB" id="A0A6A4TVM5"/>
<protein>
    <submittedName>
        <fullName evidence="1">Uncharacterized protein</fullName>
    </submittedName>
</protein>
<evidence type="ECO:0000313" key="1">
    <source>
        <dbReference type="EMBL" id="KAF0046092.1"/>
    </source>
</evidence>
<reference evidence="1 2" key="1">
    <citation type="submission" date="2019-06" db="EMBL/GenBank/DDBJ databases">
        <title>Draft genomes of female and male turbot (Scophthalmus maximus).</title>
        <authorList>
            <person name="Xu H."/>
            <person name="Xu X.-W."/>
            <person name="Shao C."/>
            <person name="Chen S."/>
        </authorList>
    </citation>
    <scope>NUCLEOTIDE SEQUENCE [LARGE SCALE GENOMIC DNA]</scope>
    <source>
        <strain evidence="1">Ysfricsl-2016a</strain>
        <tissue evidence="1">Blood</tissue>
    </source>
</reference>
<dbReference type="Proteomes" id="UP000438429">
    <property type="component" value="Unassembled WGS sequence"/>
</dbReference>
<sequence length="98" mass="10908">MYSIEIKTDCKSDAVLTRERDEEDDVMSNEKRVHHSLNTAPESAFHLSYDCGGFSSTSANDLIGFHLLAGKSDPVGSIKKGPIRIRCLCLCFHYVLSE</sequence>
<accession>A0A6A4TVM5</accession>
<evidence type="ECO:0000313" key="2">
    <source>
        <dbReference type="Proteomes" id="UP000438429"/>
    </source>
</evidence>